<comment type="caution">
    <text evidence="2">The sequence shown here is derived from an EMBL/GenBank/DDBJ whole genome shotgun (WGS) entry which is preliminary data.</text>
</comment>
<reference evidence="2" key="1">
    <citation type="journal article" date="2015" name="Nature">
        <title>Complex archaea that bridge the gap between prokaryotes and eukaryotes.</title>
        <authorList>
            <person name="Spang A."/>
            <person name="Saw J.H."/>
            <person name="Jorgensen S.L."/>
            <person name="Zaremba-Niedzwiedzka K."/>
            <person name="Martijn J."/>
            <person name="Lind A.E."/>
            <person name="van Eijk R."/>
            <person name="Schleper C."/>
            <person name="Guy L."/>
            <person name="Ettema T.J."/>
        </authorList>
    </citation>
    <scope>NUCLEOTIDE SEQUENCE</scope>
</reference>
<name>A0A0F9HBZ2_9ZZZZ</name>
<sequence length="68" mass="8127">MNEFECITIITNIIGLIVTFLAVISPYIIMYIIKHRRKCYNCGHSMFIWNGYTKIDGLYSKWKCMWLN</sequence>
<evidence type="ECO:0000256" key="1">
    <source>
        <dbReference type="SAM" id="Phobius"/>
    </source>
</evidence>
<keyword evidence="1" id="KW-0472">Membrane</keyword>
<organism evidence="2">
    <name type="scientific">marine sediment metagenome</name>
    <dbReference type="NCBI Taxonomy" id="412755"/>
    <lineage>
        <taxon>unclassified sequences</taxon>
        <taxon>metagenomes</taxon>
        <taxon>ecological metagenomes</taxon>
    </lineage>
</organism>
<evidence type="ECO:0000313" key="2">
    <source>
        <dbReference type="EMBL" id="KKM10462.1"/>
    </source>
</evidence>
<dbReference type="EMBL" id="LAZR01015508">
    <property type="protein sequence ID" value="KKM10462.1"/>
    <property type="molecule type" value="Genomic_DNA"/>
</dbReference>
<feature type="transmembrane region" description="Helical" evidence="1">
    <location>
        <begin position="12"/>
        <end position="33"/>
    </location>
</feature>
<keyword evidence="1" id="KW-1133">Transmembrane helix</keyword>
<accession>A0A0F9HBZ2</accession>
<protein>
    <submittedName>
        <fullName evidence="2">Uncharacterized protein</fullName>
    </submittedName>
</protein>
<keyword evidence="1" id="KW-0812">Transmembrane</keyword>
<dbReference type="AlphaFoldDB" id="A0A0F9HBZ2"/>
<gene>
    <name evidence="2" type="ORF">LCGC14_1721910</name>
</gene>
<feature type="non-terminal residue" evidence="2">
    <location>
        <position position="68"/>
    </location>
</feature>
<proteinExistence type="predicted"/>